<name>A0A4U0UEX5_9PEZI</name>
<dbReference type="OrthoDB" id="445007at2759"/>
<proteinExistence type="predicted"/>
<dbReference type="AlphaFoldDB" id="A0A4U0UEX5"/>
<dbReference type="InterPro" id="IPR008775">
    <property type="entry name" value="Phytyl_CoA_dOase-like"/>
</dbReference>
<gene>
    <name evidence="1" type="ORF">B0A50_00078</name>
</gene>
<reference evidence="1 2" key="1">
    <citation type="submission" date="2017-03" db="EMBL/GenBank/DDBJ databases">
        <title>Genomes of endolithic fungi from Antarctica.</title>
        <authorList>
            <person name="Coleine C."/>
            <person name="Masonjones S."/>
            <person name="Stajich J.E."/>
        </authorList>
    </citation>
    <scope>NUCLEOTIDE SEQUENCE [LARGE SCALE GENOMIC DNA]</scope>
    <source>
        <strain evidence="1 2">CCFEE 6315</strain>
    </source>
</reference>
<dbReference type="EMBL" id="NAJL01000001">
    <property type="protein sequence ID" value="TKA34098.1"/>
    <property type="molecule type" value="Genomic_DNA"/>
</dbReference>
<dbReference type="PANTHER" id="PTHR31630:SF6">
    <property type="entry name" value="PHYTANOYL-COA DIOXYGENASE-RELATED"/>
    <property type="match status" value="1"/>
</dbReference>
<evidence type="ECO:0008006" key="3">
    <source>
        <dbReference type="Google" id="ProtNLM"/>
    </source>
</evidence>
<keyword evidence="2" id="KW-1185">Reference proteome</keyword>
<accession>A0A4U0UEX5</accession>
<dbReference type="Pfam" id="PF05721">
    <property type="entry name" value="PhyH"/>
    <property type="match status" value="1"/>
</dbReference>
<protein>
    <recommendedName>
        <fullName evidence="3">Phytanoyl-CoA dioxygenase</fullName>
    </recommendedName>
</protein>
<comment type="caution">
    <text evidence="1">The sequence shown here is derived from an EMBL/GenBank/DDBJ whole genome shotgun (WGS) entry which is preliminary data.</text>
</comment>
<dbReference type="PANTHER" id="PTHR31630">
    <property type="entry name" value="PHYTANOYL-COA DIOXYGENASE-RELATED-RELATED"/>
    <property type="match status" value="1"/>
</dbReference>
<dbReference type="Gene3D" id="2.60.120.620">
    <property type="entry name" value="q2cbj1_9rhob like domain"/>
    <property type="match status" value="1"/>
</dbReference>
<evidence type="ECO:0000313" key="1">
    <source>
        <dbReference type="EMBL" id="TKA34098.1"/>
    </source>
</evidence>
<sequence length="327" mass="37470">MPHRVSDPPVLDISQKHGEFRDDLFRDGFAIVKGAVPQENCANYIEQMTRWLERFPLGFDRNDPSTWTEEHLPAHMKGGMYHGYGVVHEKFVWDARLEPGVVEAFERLWGTKELLVSFDGINYTLPLPEGKRMPSTPWPHVDQNPHVQGLHCAQGIINFAPNGPDDGGLVVLKGSHALNEAYFKTHSKEKNPKCGTVPDDWHGFDPEEVEWFKERGAEQVKVCADAGDLIVWDSRTVHWNTLPQSDQKRSIVYACYTPASFASADDLARKGQLFNDRHRTTHMPHRNFWRQNKITRLGKEDPYSRDRPFEEPVETNQLRKLAGAMAY</sequence>
<dbReference type="Proteomes" id="UP000308549">
    <property type="component" value="Unassembled WGS sequence"/>
</dbReference>
<evidence type="ECO:0000313" key="2">
    <source>
        <dbReference type="Proteomes" id="UP000308549"/>
    </source>
</evidence>
<organism evidence="1 2">
    <name type="scientific">Salinomyces thailandicus</name>
    <dbReference type="NCBI Taxonomy" id="706561"/>
    <lineage>
        <taxon>Eukaryota</taxon>
        <taxon>Fungi</taxon>
        <taxon>Dikarya</taxon>
        <taxon>Ascomycota</taxon>
        <taxon>Pezizomycotina</taxon>
        <taxon>Dothideomycetes</taxon>
        <taxon>Dothideomycetidae</taxon>
        <taxon>Mycosphaerellales</taxon>
        <taxon>Teratosphaeriaceae</taxon>
        <taxon>Salinomyces</taxon>
    </lineage>
</organism>
<dbReference type="SUPFAM" id="SSF51197">
    <property type="entry name" value="Clavaminate synthase-like"/>
    <property type="match status" value="1"/>
</dbReference>